<protein>
    <submittedName>
        <fullName evidence="1">Uncharacterized protein</fullName>
    </submittedName>
</protein>
<dbReference type="Proteomes" id="UP001497623">
    <property type="component" value="Unassembled WGS sequence"/>
</dbReference>
<accession>A0AAV2SKJ0</accession>
<sequence>MSSVNTALNSLTNSVDQLFRVVNETGFNPVADRFICFHCGRTNDVMNKIRRTKFNRPAVRKCDLRKCHKCRTRNQFPCCRYCKFNTRRPSPTRRPFPSRNNRNKRQAAVDSLVCPINDVLATAQTAQEVTQVCVCKNLLDH</sequence>
<reference evidence="1 2" key="1">
    <citation type="submission" date="2024-05" db="EMBL/GenBank/DDBJ databases">
        <authorList>
            <person name="Wallberg A."/>
        </authorList>
    </citation>
    <scope>NUCLEOTIDE SEQUENCE [LARGE SCALE GENOMIC DNA]</scope>
</reference>
<evidence type="ECO:0000313" key="2">
    <source>
        <dbReference type="Proteomes" id="UP001497623"/>
    </source>
</evidence>
<keyword evidence="2" id="KW-1185">Reference proteome</keyword>
<organism evidence="1 2">
    <name type="scientific">Meganyctiphanes norvegica</name>
    <name type="common">Northern krill</name>
    <name type="synonym">Thysanopoda norvegica</name>
    <dbReference type="NCBI Taxonomy" id="48144"/>
    <lineage>
        <taxon>Eukaryota</taxon>
        <taxon>Metazoa</taxon>
        <taxon>Ecdysozoa</taxon>
        <taxon>Arthropoda</taxon>
        <taxon>Crustacea</taxon>
        <taxon>Multicrustacea</taxon>
        <taxon>Malacostraca</taxon>
        <taxon>Eumalacostraca</taxon>
        <taxon>Eucarida</taxon>
        <taxon>Euphausiacea</taxon>
        <taxon>Euphausiidae</taxon>
        <taxon>Meganyctiphanes</taxon>
    </lineage>
</organism>
<dbReference type="AlphaFoldDB" id="A0AAV2SKJ0"/>
<proteinExistence type="predicted"/>
<evidence type="ECO:0000313" key="1">
    <source>
        <dbReference type="EMBL" id="CAL4199177.1"/>
    </source>
</evidence>
<comment type="caution">
    <text evidence="1">The sequence shown here is derived from an EMBL/GenBank/DDBJ whole genome shotgun (WGS) entry which is preliminary data.</text>
</comment>
<feature type="non-terminal residue" evidence="1">
    <location>
        <position position="141"/>
    </location>
</feature>
<dbReference type="EMBL" id="CAXKWB010075449">
    <property type="protein sequence ID" value="CAL4199177.1"/>
    <property type="molecule type" value="Genomic_DNA"/>
</dbReference>
<name>A0AAV2SKJ0_MEGNR</name>
<gene>
    <name evidence="1" type="ORF">MNOR_LOCUS37451</name>
</gene>